<evidence type="ECO:0000256" key="4">
    <source>
        <dbReference type="ARBA" id="ARBA00022679"/>
    </source>
</evidence>
<dbReference type="GO" id="GO:0030170">
    <property type="term" value="F:pyridoxal phosphate binding"/>
    <property type="evidence" value="ECO:0007669"/>
    <property type="project" value="InterPro"/>
</dbReference>
<dbReference type="OrthoDB" id="9803354at2"/>
<evidence type="ECO:0000256" key="6">
    <source>
        <dbReference type="RuleBase" id="RU000481"/>
    </source>
</evidence>
<keyword evidence="3 6" id="KW-0032">Aminotransferase</keyword>
<dbReference type="InterPro" id="IPR050596">
    <property type="entry name" value="AspAT/PAT-like"/>
</dbReference>
<evidence type="ECO:0000313" key="8">
    <source>
        <dbReference type="EMBL" id="SEA16750.1"/>
    </source>
</evidence>
<name>A0A1H3YZA1_9BURK</name>
<organism evidence="8 9">
    <name type="scientific">Paraburkholderia sartisoli</name>
    <dbReference type="NCBI Taxonomy" id="83784"/>
    <lineage>
        <taxon>Bacteria</taxon>
        <taxon>Pseudomonadati</taxon>
        <taxon>Pseudomonadota</taxon>
        <taxon>Betaproteobacteria</taxon>
        <taxon>Burkholderiales</taxon>
        <taxon>Burkholderiaceae</taxon>
        <taxon>Paraburkholderia</taxon>
    </lineage>
</organism>
<dbReference type="InterPro" id="IPR004839">
    <property type="entry name" value="Aminotransferase_I/II_large"/>
</dbReference>
<sequence>MNTLSEPLVRLAARVDAIQPFYVMELVKEAALLERQGRDIIHMGIGEPDFTAPEPVIEAATRALRSGVTQYTNALGLPALREAIAAHYQQVYGITVDPERIVVTAGASAALLLACAALVDRDDEVLMPDPSYPCNRHFVAAAEGKPVLVPSGPAERFQLTAADVERLWNDRTRGVLLASPSNPTGTSIEPAELERIVKAVRARGGFTIVDEIYQGLSYDAPPVSALSFGDDVITVNSFSKYFNMTGWRLGWLVVPPAMVGALEKLAQNLFICASALAQHAALACFEPDTIKIYEDRRLEFRRRRDFIAPALASLGFSVPVMPDGAFYVYADCTHVAHPAAGDSAALTRAMLHDAGVVLVPGMDFGSHAPHSYIRLSYATAYAKLEEAVERLGGLFGR</sequence>
<dbReference type="InterPro" id="IPR004838">
    <property type="entry name" value="NHTrfase_class1_PyrdxlP-BS"/>
</dbReference>
<dbReference type="SUPFAM" id="SSF53383">
    <property type="entry name" value="PLP-dependent transferases"/>
    <property type="match status" value="1"/>
</dbReference>
<dbReference type="Proteomes" id="UP000198638">
    <property type="component" value="Unassembled WGS sequence"/>
</dbReference>
<protein>
    <recommendedName>
        <fullName evidence="6">Aminotransferase</fullName>
        <ecNumber evidence="6">2.6.1.-</ecNumber>
    </recommendedName>
</protein>
<comment type="similarity">
    <text evidence="2 6">Belongs to the class-I pyridoxal-phosphate-dependent aminotransferase family.</text>
</comment>
<feature type="domain" description="Aminotransferase class I/classII large" evidence="7">
    <location>
        <begin position="39"/>
        <end position="391"/>
    </location>
</feature>
<dbReference type="GO" id="GO:0008483">
    <property type="term" value="F:transaminase activity"/>
    <property type="evidence" value="ECO:0007669"/>
    <property type="project" value="UniProtKB-KW"/>
</dbReference>
<dbReference type="PROSITE" id="PS00105">
    <property type="entry name" value="AA_TRANSFER_CLASS_1"/>
    <property type="match status" value="1"/>
</dbReference>
<dbReference type="Pfam" id="PF00155">
    <property type="entry name" value="Aminotran_1_2"/>
    <property type="match status" value="1"/>
</dbReference>
<proteinExistence type="inferred from homology"/>
<dbReference type="InterPro" id="IPR015421">
    <property type="entry name" value="PyrdxlP-dep_Trfase_major"/>
</dbReference>
<dbReference type="InterPro" id="IPR015424">
    <property type="entry name" value="PyrdxlP-dep_Trfase"/>
</dbReference>
<accession>A0A1H3YZA1</accession>
<comment type="cofactor">
    <cofactor evidence="1 6">
        <name>pyridoxal 5'-phosphate</name>
        <dbReference type="ChEBI" id="CHEBI:597326"/>
    </cofactor>
</comment>
<gene>
    <name evidence="8" type="ORF">SAMN05192564_101517</name>
</gene>
<dbReference type="EMBL" id="FNRQ01000001">
    <property type="protein sequence ID" value="SEA16750.1"/>
    <property type="molecule type" value="Genomic_DNA"/>
</dbReference>
<dbReference type="PANTHER" id="PTHR46383">
    <property type="entry name" value="ASPARTATE AMINOTRANSFERASE"/>
    <property type="match status" value="1"/>
</dbReference>
<dbReference type="RefSeq" id="WP_090528533.1">
    <property type="nucleotide sequence ID" value="NZ_FNRQ01000001.1"/>
</dbReference>
<dbReference type="Gene3D" id="3.40.640.10">
    <property type="entry name" value="Type I PLP-dependent aspartate aminotransferase-like (Major domain)"/>
    <property type="match status" value="1"/>
</dbReference>
<dbReference type="GO" id="GO:0006520">
    <property type="term" value="P:amino acid metabolic process"/>
    <property type="evidence" value="ECO:0007669"/>
    <property type="project" value="InterPro"/>
</dbReference>
<dbReference type="AlphaFoldDB" id="A0A1H3YZA1"/>
<reference evidence="9" key="1">
    <citation type="submission" date="2016-10" db="EMBL/GenBank/DDBJ databases">
        <authorList>
            <person name="Varghese N."/>
            <person name="Submissions S."/>
        </authorList>
    </citation>
    <scope>NUCLEOTIDE SEQUENCE [LARGE SCALE GENOMIC DNA]</scope>
    <source>
        <strain evidence="9">LMG 24000</strain>
    </source>
</reference>
<keyword evidence="5" id="KW-0663">Pyridoxal phosphate</keyword>
<dbReference type="CDD" id="cd00609">
    <property type="entry name" value="AAT_like"/>
    <property type="match status" value="1"/>
</dbReference>
<dbReference type="STRING" id="83784.SAMN05192564_101517"/>
<evidence type="ECO:0000256" key="1">
    <source>
        <dbReference type="ARBA" id="ARBA00001933"/>
    </source>
</evidence>
<dbReference type="EC" id="2.6.1.-" evidence="6"/>
<evidence type="ECO:0000256" key="3">
    <source>
        <dbReference type="ARBA" id="ARBA00022576"/>
    </source>
</evidence>
<dbReference type="NCBIfam" id="NF005601">
    <property type="entry name" value="PRK07337.1"/>
    <property type="match status" value="1"/>
</dbReference>
<evidence type="ECO:0000256" key="5">
    <source>
        <dbReference type="ARBA" id="ARBA00022898"/>
    </source>
</evidence>
<keyword evidence="9" id="KW-1185">Reference proteome</keyword>
<evidence type="ECO:0000313" key="9">
    <source>
        <dbReference type="Proteomes" id="UP000198638"/>
    </source>
</evidence>
<dbReference type="PANTHER" id="PTHR46383:SF2">
    <property type="entry name" value="AMINOTRANSFERASE"/>
    <property type="match status" value="1"/>
</dbReference>
<keyword evidence="4 6" id="KW-0808">Transferase</keyword>
<evidence type="ECO:0000259" key="7">
    <source>
        <dbReference type="Pfam" id="PF00155"/>
    </source>
</evidence>
<dbReference type="NCBIfam" id="NF006514">
    <property type="entry name" value="PRK08960.1"/>
    <property type="match status" value="1"/>
</dbReference>
<evidence type="ECO:0000256" key="2">
    <source>
        <dbReference type="ARBA" id="ARBA00007441"/>
    </source>
</evidence>